<protein>
    <recommendedName>
        <fullName evidence="1">Transcription regulator TrmB N-terminal domain-containing protein</fullName>
    </recommendedName>
</protein>
<dbReference type="InterPro" id="IPR036388">
    <property type="entry name" value="WH-like_DNA-bd_sf"/>
</dbReference>
<dbReference type="PANTHER" id="PTHR34293:SF1">
    <property type="entry name" value="HTH-TYPE TRANSCRIPTIONAL REGULATOR TRMBL2"/>
    <property type="match status" value="1"/>
</dbReference>
<reference evidence="3" key="1">
    <citation type="submission" date="2017-09" db="EMBL/GenBank/DDBJ databases">
        <title>Depth-based differentiation of microbial function through sediment-hosted aquifers and enrichment of novel symbionts in the deep terrestrial subsurface.</title>
        <authorList>
            <person name="Probst A.J."/>
            <person name="Ladd B."/>
            <person name="Jarett J.K."/>
            <person name="Geller-Mcgrath D.E."/>
            <person name="Sieber C.M.K."/>
            <person name="Emerson J.B."/>
            <person name="Anantharaman K."/>
            <person name="Thomas B.C."/>
            <person name="Malmstrom R."/>
            <person name="Stieglmeier M."/>
            <person name="Klingl A."/>
            <person name="Woyke T."/>
            <person name="Ryan C.M."/>
            <person name="Banfield J.F."/>
        </authorList>
    </citation>
    <scope>NUCLEOTIDE SEQUENCE [LARGE SCALE GENOMIC DNA]</scope>
</reference>
<dbReference type="PANTHER" id="PTHR34293">
    <property type="entry name" value="HTH-TYPE TRANSCRIPTIONAL REGULATOR TRMBL2"/>
    <property type="match status" value="1"/>
</dbReference>
<gene>
    <name evidence="2" type="ORF">COU32_00635</name>
</gene>
<feature type="domain" description="Transcription regulator TrmB N-terminal" evidence="1">
    <location>
        <begin position="10"/>
        <end position="78"/>
    </location>
</feature>
<dbReference type="InterPro" id="IPR036390">
    <property type="entry name" value="WH_DNA-bd_sf"/>
</dbReference>
<dbReference type="Pfam" id="PF01978">
    <property type="entry name" value="TrmB"/>
    <property type="match status" value="1"/>
</dbReference>
<dbReference type="EMBL" id="PFBY01000010">
    <property type="protein sequence ID" value="PIR76693.1"/>
    <property type="molecule type" value="Genomic_DNA"/>
</dbReference>
<accession>A0A2H0TX23</accession>
<dbReference type="Proteomes" id="UP000231530">
    <property type="component" value="Unassembled WGS sequence"/>
</dbReference>
<dbReference type="InterPro" id="IPR002831">
    <property type="entry name" value="Tscrpt_reg_TrmB_N"/>
</dbReference>
<dbReference type="AlphaFoldDB" id="A0A2H0TX23"/>
<sequence>MKSTLTHKALESIGLTENEALLYQIMIDHPQASVRDLQSLAPFPRTQLYHILEGLKSHGLVTSAKERARTRYIAEDPEMLNDLIRKQEQSFAANTNAMRALIPELKNQYRSAQVGGHLKTFVGVEKYRLAYEDILKTKPQTVYTFVHTGATPLPGVDIRNDIRAKMRAHNIQEIQTNNVHMEHIELHLYAGNILYTSTNDAEPVATRIEDTYLYTMQRNIFDIVTKNV</sequence>
<dbReference type="SUPFAM" id="SSF46785">
    <property type="entry name" value="Winged helix' DNA-binding domain"/>
    <property type="match status" value="1"/>
</dbReference>
<evidence type="ECO:0000313" key="2">
    <source>
        <dbReference type="EMBL" id="PIR76693.1"/>
    </source>
</evidence>
<dbReference type="InterPro" id="IPR051797">
    <property type="entry name" value="TrmB-like"/>
</dbReference>
<organism evidence="2 3">
    <name type="scientific">Candidatus Magasanikbacteria bacterium CG10_big_fil_rev_8_21_14_0_10_42_10</name>
    <dbReference type="NCBI Taxonomy" id="1974649"/>
    <lineage>
        <taxon>Bacteria</taxon>
        <taxon>Candidatus Magasanikiibacteriota</taxon>
    </lineage>
</organism>
<evidence type="ECO:0000259" key="1">
    <source>
        <dbReference type="Pfam" id="PF01978"/>
    </source>
</evidence>
<name>A0A2H0TX23_9BACT</name>
<comment type="caution">
    <text evidence="2">The sequence shown here is derived from an EMBL/GenBank/DDBJ whole genome shotgun (WGS) entry which is preliminary data.</text>
</comment>
<dbReference type="Gene3D" id="1.10.10.10">
    <property type="entry name" value="Winged helix-like DNA-binding domain superfamily/Winged helix DNA-binding domain"/>
    <property type="match status" value="1"/>
</dbReference>
<evidence type="ECO:0000313" key="3">
    <source>
        <dbReference type="Proteomes" id="UP000231530"/>
    </source>
</evidence>
<proteinExistence type="predicted"/>